<evidence type="ECO:0000256" key="9">
    <source>
        <dbReference type="ARBA" id="ARBA00023295"/>
    </source>
</evidence>
<evidence type="ECO:0000313" key="14">
    <source>
        <dbReference type="EnsemblPlants" id="Solyc03g116500.3.1"/>
    </source>
</evidence>
<dbReference type="InterPro" id="IPR000743">
    <property type="entry name" value="Glyco_hydro_28"/>
</dbReference>
<dbReference type="FunFam" id="2.160.20.10:FF:000032">
    <property type="entry name" value="Pectin lyase-like superfamily protein"/>
    <property type="match status" value="1"/>
</dbReference>
<dbReference type="EnsemblPlants" id="Solyc03g116500.3.1">
    <property type="protein sequence ID" value="Solyc03g116500.3.1"/>
    <property type="gene ID" value="Solyc03g116500.3"/>
</dbReference>
<evidence type="ECO:0000256" key="7">
    <source>
        <dbReference type="ARBA" id="ARBA00022737"/>
    </source>
</evidence>
<keyword evidence="5" id="KW-0964">Secreted</keyword>
<evidence type="ECO:0000313" key="15">
    <source>
        <dbReference type="Proteomes" id="UP000004994"/>
    </source>
</evidence>
<dbReference type="STRING" id="4081.A0A3Q7GHE7"/>
<dbReference type="PaxDb" id="4081-Solyc03g116500.2.1"/>
<dbReference type="InterPro" id="IPR011050">
    <property type="entry name" value="Pectin_lyase_fold/virulence"/>
</dbReference>
<dbReference type="OMA" id="FIHITIL"/>
<evidence type="ECO:0000256" key="10">
    <source>
        <dbReference type="ARBA" id="ARBA00023316"/>
    </source>
</evidence>
<evidence type="ECO:0000256" key="13">
    <source>
        <dbReference type="RuleBase" id="RU361169"/>
    </source>
</evidence>
<evidence type="ECO:0000256" key="8">
    <source>
        <dbReference type="ARBA" id="ARBA00022801"/>
    </source>
</evidence>
<dbReference type="InParanoid" id="A0A3Q7GHE7"/>
<organism evidence="14">
    <name type="scientific">Solanum lycopersicum</name>
    <name type="common">Tomato</name>
    <name type="synonym">Lycopersicon esculentum</name>
    <dbReference type="NCBI Taxonomy" id="4081"/>
    <lineage>
        <taxon>Eukaryota</taxon>
        <taxon>Viridiplantae</taxon>
        <taxon>Streptophyta</taxon>
        <taxon>Embryophyta</taxon>
        <taxon>Tracheophyta</taxon>
        <taxon>Spermatophyta</taxon>
        <taxon>Magnoliopsida</taxon>
        <taxon>eudicotyledons</taxon>
        <taxon>Gunneridae</taxon>
        <taxon>Pentapetalae</taxon>
        <taxon>asterids</taxon>
        <taxon>lamiids</taxon>
        <taxon>Solanales</taxon>
        <taxon>Solanaceae</taxon>
        <taxon>Solanoideae</taxon>
        <taxon>Solaneae</taxon>
        <taxon>Solanum</taxon>
        <taxon>Solanum subgen. Lycopersicon</taxon>
    </lineage>
</organism>
<dbReference type="FunCoup" id="A0A3Q7GHE7">
    <property type="interactions" value="61"/>
</dbReference>
<dbReference type="Proteomes" id="UP000004994">
    <property type="component" value="Chromosome 3"/>
</dbReference>
<dbReference type="GO" id="GO:0004650">
    <property type="term" value="F:polygalacturonase activity"/>
    <property type="evidence" value="ECO:0007669"/>
    <property type="project" value="UniProtKB-EC"/>
</dbReference>
<evidence type="ECO:0000256" key="6">
    <source>
        <dbReference type="ARBA" id="ARBA00022729"/>
    </source>
</evidence>
<reference evidence="14" key="2">
    <citation type="submission" date="2019-01" db="UniProtKB">
        <authorList>
            <consortium name="EnsemblPlants"/>
        </authorList>
    </citation>
    <scope>IDENTIFICATION</scope>
    <source>
        <strain evidence="14">cv. Heinz 1706</strain>
    </source>
</reference>
<dbReference type="InterPro" id="IPR006626">
    <property type="entry name" value="PbH1"/>
</dbReference>
<name>A0A3Q7GHE7_SOLLC</name>
<dbReference type="PANTHER" id="PTHR31375">
    <property type="match status" value="1"/>
</dbReference>
<protein>
    <recommendedName>
        <fullName evidence="3">endo-polygalacturonase</fullName>
        <ecNumber evidence="3">3.2.1.15</ecNumber>
    </recommendedName>
</protein>
<keyword evidence="15" id="KW-1185">Reference proteome</keyword>
<evidence type="ECO:0000256" key="2">
    <source>
        <dbReference type="ARBA" id="ARBA00008834"/>
    </source>
</evidence>
<dbReference type="SUPFAM" id="SSF51126">
    <property type="entry name" value="Pectin lyase-like"/>
    <property type="match status" value="1"/>
</dbReference>
<sequence length="457" mass="50053">MGKMASSSISSFNFSSYSKSVALFLSLYSLYFLLISANVSGFESLLQLLPASASLRTKSESLFRVNDFGATGDGITDDTKSFKDVWDMACSSPSHAKIVIPAGYSFLVRQINFAGPCRSKVSIRIAGTILAPKDPDVWDDLNPRKWIYFFKVKHLTVEGGGIIDGMGQEWWARSCKVNRTNVILFAIVNIVLYALTFHKCNNLKVKNIKIFNSQQMHLAFTGCKHVTISQLVVKAPGDSPNTDAIHISSSTQVNVKDCIIGTGDDCISIVGNSSRIKVKDIVCGPGHGISIGSLGKSNSFSQVYNVHVNGASISNTENGVRIKTWQGGSGFVKKVSFENVWMENVSNPIIIDQYYCDSRKPCSNKTSNIHIDNISFMGIKGTSATERAITLACSDSFPCRRLYLEDIQLTSSSGDPTTFFCWQAYGTTSGLNYPPPCFPCNDGILQPKFLSNWSQSI</sequence>
<dbReference type="SMART" id="SM00710">
    <property type="entry name" value="PbH1"/>
    <property type="match status" value="5"/>
</dbReference>
<dbReference type="GO" id="GO:0071555">
    <property type="term" value="P:cell wall organization"/>
    <property type="evidence" value="ECO:0007669"/>
    <property type="project" value="UniProtKB-KW"/>
</dbReference>
<dbReference type="EC" id="3.2.1.15" evidence="3"/>
<evidence type="ECO:0000256" key="11">
    <source>
        <dbReference type="ARBA" id="ARBA00034074"/>
    </source>
</evidence>
<keyword evidence="6" id="KW-0732">Signal</keyword>
<comment type="subcellular location">
    <subcellularLocation>
        <location evidence="1">Secreted</location>
        <location evidence="1">Cell wall</location>
    </subcellularLocation>
</comment>
<proteinExistence type="inferred from homology"/>
<dbReference type="GO" id="GO:0005975">
    <property type="term" value="P:carbohydrate metabolic process"/>
    <property type="evidence" value="ECO:0007669"/>
    <property type="project" value="InterPro"/>
</dbReference>
<accession>A0A3Q7GHE7</accession>
<dbReference type="PROSITE" id="PS00502">
    <property type="entry name" value="POLYGALACTURONASE"/>
    <property type="match status" value="1"/>
</dbReference>
<dbReference type="Gene3D" id="2.160.20.10">
    <property type="entry name" value="Single-stranded right-handed beta-helix, Pectin lyase-like"/>
    <property type="match status" value="1"/>
</dbReference>
<dbReference type="AlphaFoldDB" id="A0A3Q7GHE7"/>
<evidence type="ECO:0000256" key="5">
    <source>
        <dbReference type="ARBA" id="ARBA00022525"/>
    </source>
</evidence>
<keyword evidence="7" id="KW-0677">Repeat</keyword>
<keyword evidence="10" id="KW-0961">Cell wall biogenesis/degradation</keyword>
<dbReference type="Gramene" id="Solyc03g116500.3.1">
    <property type="protein sequence ID" value="Solyc03g116500.3.1"/>
    <property type="gene ID" value="Solyc03g116500.3"/>
</dbReference>
<evidence type="ECO:0000256" key="1">
    <source>
        <dbReference type="ARBA" id="ARBA00004191"/>
    </source>
</evidence>
<comment type="similarity">
    <text evidence="2 13">Belongs to the glycosyl hydrolase 28 family.</text>
</comment>
<reference evidence="14" key="1">
    <citation type="journal article" date="2012" name="Nature">
        <title>The tomato genome sequence provides insights into fleshy fruit evolution.</title>
        <authorList>
            <consortium name="Tomato Genome Consortium"/>
        </authorList>
    </citation>
    <scope>NUCLEOTIDE SEQUENCE [LARGE SCALE GENOMIC DNA]</scope>
    <source>
        <strain evidence="14">cv. Heinz 1706</strain>
    </source>
</reference>
<feature type="active site" evidence="12">
    <location>
        <position position="287"/>
    </location>
</feature>
<dbReference type="Pfam" id="PF00295">
    <property type="entry name" value="Glyco_hydro_28"/>
    <property type="match status" value="1"/>
</dbReference>
<evidence type="ECO:0000256" key="4">
    <source>
        <dbReference type="ARBA" id="ARBA00022512"/>
    </source>
</evidence>
<keyword evidence="9 13" id="KW-0326">Glycosidase</keyword>
<evidence type="ECO:0000256" key="12">
    <source>
        <dbReference type="PROSITE-ProRule" id="PRU10052"/>
    </source>
</evidence>
<keyword evidence="8 13" id="KW-0378">Hydrolase</keyword>
<comment type="catalytic activity">
    <reaction evidence="11">
        <text>(1,4-alpha-D-galacturonosyl)n+m + H2O = (1,4-alpha-D-galacturonosyl)n + (1,4-alpha-D-galacturonosyl)m.</text>
        <dbReference type="EC" id="3.2.1.15"/>
    </reaction>
</comment>
<dbReference type="InterPro" id="IPR012334">
    <property type="entry name" value="Pectin_lyas_fold"/>
</dbReference>
<keyword evidence="4" id="KW-0134">Cell wall</keyword>
<evidence type="ECO:0000256" key="3">
    <source>
        <dbReference type="ARBA" id="ARBA00012736"/>
    </source>
</evidence>